<proteinExistence type="predicted"/>
<dbReference type="PANTHER" id="PTHR44943:SF8">
    <property type="entry name" value="TPR REPEAT-CONTAINING PROTEIN MJ0263"/>
    <property type="match status" value="1"/>
</dbReference>
<protein>
    <submittedName>
        <fullName evidence="5">Glycosyltransferase involved in cell wall bisynthesis</fullName>
    </submittedName>
</protein>
<dbReference type="Proteomes" id="UP000190675">
    <property type="component" value="Chromosome I"/>
</dbReference>
<dbReference type="Pfam" id="PF13432">
    <property type="entry name" value="TPR_16"/>
    <property type="match status" value="2"/>
</dbReference>
<keyword evidence="5" id="KW-0808">Transferase</keyword>
<dbReference type="EMBL" id="LT670818">
    <property type="protein sequence ID" value="SHH64594.1"/>
    <property type="molecule type" value="Genomic_DNA"/>
</dbReference>
<feature type="repeat" description="TPR" evidence="3">
    <location>
        <begin position="223"/>
        <end position="256"/>
    </location>
</feature>
<dbReference type="InterPro" id="IPR019734">
    <property type="entry name" value="TPR_rpt"/>
</dbReference>
<dbReference type="InterPro" id="IPR011990">
    <property type="entry name" value="TPR-like_helical_dom_sf"/>
</dbReference>
<evidence type="ECO:0000256" key="1">
    <source>
        <dbReference type="ARBA" id="ARBA00022737"/>
    </source>
</evidence>
<gene>
    <name evidence="5" type="ORF">SAMN05444169_8543</name>
</gene>
<evidence type="ECO:0000256" key="2">
    <source>
        <dbReference type="ARBA" id="ARBA00022803"/>
    </source>
</evidence>
<organism evidence="5 6">
    <name type="scientific">Bradyrhizobium erythrophlei</name>
    <dbReference type="NCBI Taxonomy" id="1437360"/>
    <lineage>
        <taxon>Bacteria</taxon>
        <taxon>Pseudomonadati</taxon>
        <taxon>Pseudomonadota</taxon>
        <taxon>Alphaproteobacteria</taxon>
        <taxon>Hyphomicrobiales</taxon>
        <taxon>Nitrobacteraceae</taxon>
        <taxon>Bradyrhizobium</taxon>
    </lineage>
</organism>
<evidence type="ECO:0000259" key="4">
    <source>
        <dbReference type="Pfam" id="PF00534"/>
    </source>
</evidence>
<dbReference type="InterPro" id="IPR001296">
    <property type="entry name" value="Glyco_trans_1"/>
</dbReference>
<name>A0A1M5UNK6_9BRAD</name>
<dbReference type="PROSITE" id="PS50005">
    <property type="entry name" value="TPR"/>
    <property type="match status" value="2"/>
</dbReference>
<accession>A0A1M5UNK6</accession>
<dbReference type="OrthoDB" id="9801609at2"/>
<keyword evidence="1" id="KW-0677">Repeat</keyword>
<dbReference type="SUPFAM" id="SSF48452">
    <property type="entry name" value="TPR-like"/>
    <property type="match status" value="1"/>
</dbReference>
<evidence type="ECO:0000313" key="6">
    <source>
        <dbReference type="Proteomes" id="UP000190675"/>
    </source>
</evidence>
<evidence type="ECO:0000313" key="5">
    <source>
        <dbReference type="EMBL" id="SHH64594.1"/>
    </source>
</evidence>
<feature type="domain" description="Glycosyl transferase family 1" evidence="4">
    <location>
        <begin position="497"/>
        <end position="638"/>
    </location>
</feature>
<dbReference type="InterPro" id="IPR051685">
    <property type="entry name" value="Ycf3/AcsC/BcsC/TPR_MFPF"/>
</dbReference>
<dbReference type="GO" id="GO:0016757">
    <property type="term" value="F:glycosyltransferase activity"/>
    <property type="evidence" value="ECO:0007669"/>
    <property type="project" value="InterPro"/>
</dbReference>
<sequence>MLSQLKELTRRLLGIHLVSYIRSFTRHEIENVKRIDEAEETLRIENAKRIDEAAANLRSGKEAIQRREFAAALDLFQCAIDSGFFISEASFLWGVAALQLGRTAEASHALHRALNAEPPNPEAALKLAELALVDDDEAAAFELYGRALEIAPDFAEAYLSRGKAEARLGLEVEALESFRRAFDINPEFPEAGLRLAEWTLANGSATDALGIYRKVLDIVPDFVEAEYGRGVAALEVGHVEEARCSFDRALKLSPGYPAAITAATFLSIFPTVAHLKPVKPERQLICVPILPYLRGWLGGQIYLLNFGRIMASLPKSQRPRLVVVVMDDVQNNPSLNELVAALFQCNSVIGIFNGAGQSLLLKPLLDRYLQTHRGIHNDQNPQRKLFAKVDWTFPVLYPSWGLATVPRPIFWIPDFQHRFWPKYFKAEELLARDRDIIALAKRSVPIVFSSRDAESHLHRFYPERHCRSHVWHFHAAPDPEPLIGDTGEYAALDLPQRFYYTPNQFWPHKNHVTLFRALRRLLDDGHDITFVCTGSDLSLEPDSHQRHLLSLIAELNLGRNLRLLGVLPRALQFELFRRACAIIQPSLFEGWSTVIEDARALGRPLIVSDISLHREQVDDGAIFFSAQDHISLAAAVSQADSRLAPGPDIERENTSREALRGSIIESARAFLDILGSESSRHSRET</sequence>
<dbReference type="Gene3D" id="3.40.50.2000">
    <property type="entry name" value="Glycogen Phosphorylase B"/>
    <property type="match status" value="1"/>
</dbReference>
<dbReference type="PANTHER" id="PTHR44943">
    <property type="entry name" value="CELLULOSE SYNTHASE OPERON PROTEIN C"/>
    <property type="match status" value="1"/>
</dbReference>
<dbReference type="SUPFAM" id="SSF53756">
    <property type="entry name" value="UDP-Glycosyltransferase/glycogen phosphorylase"/>
    <property type="match status" value="1"/>
</dbReference>
<reference evidence="5 6" key="1">
    <citation type="submission" date="2016-11" db="EMBL/GenBank/DDBJ databases">
        <authorList>
            <person name="Jaros S."/>
            <person name="Januszkiewicz K."/>
            <person name="Wedrychowicz H."/>
        </authorList>
    </citation>
    <scope>NUCLEOTIDE SEQUENCE [LARGE SCALE GENOMIC DNA]</scope>
    <source>
        <strain evidence="5 6">GAS242</strain>
    </source>
</reference>
<keyword evidence="2 3" id="KW-0802">TPR repeat</keyword>
<dbReference type="Gene3D" id="1.25.40.10">
    <property type="entry name" value="Tetratricopeptide repeat domain"/>
    <property type="match status" value="1"/>
</dbReference>
<feature type="repeat" description="TPR" evidence="3">
    <location>
        <begin position="155"/>
        <end position="188"/>
    </location>
</feature>
<evidence type="ECO:0000256" key="3">
    <source>
        <dbReference type="PROSITE-ProRule" id="PRU00339"/>
    </source>
</evidence>
<dbReference type="Pfam" id="PF00534">
    <property type="entry name" value="Glycos_transf_1"/>
    <property type="match status" value="1"/>
</dbReference>
<dbReference type="SMART" id="SM00028">
    <property type="entry name" value="TPR"/>
    <property type="match status" value="4"/>
</dbReference>
<dbReference type="RefSeq" id="WP_079571962.1">
    <property type="nucleotide sequence ID" value="NZ_LT670818.1"/>
</dbReference>
<dbReference type="AlphaFoldDB" id="A0A1M5UNK6"/>